<accession>A0A0J1E7X3</accession>
<organism evidence="1 2">
    <name type="scientific">Rhodopirellula islandica</name>
    <dbReference type="NCBI Taxonomy" id="595434"/>
    <lineage>
        <taxon>Bacteria</taxon>
        <taxon>Pseudomonadati</taxon>
        <taxon>Planctomycetota</taxon>
        <taxon>Planctomycetia</taxon>
        <taxon>Pirellulales</taxon>
        <taxon>Pirellulaceae</taxon>
        <taxon>Rhodopirellula</taxon>
    </lineage>
</organism>
<comment type="caution">
    <text evidence="1">The sequence shown here is derived from an EMBL/GenBank/DDBJ whole genome shotgun (WGS) entry which is preliminary data.</text>
</comment>
<keyword evidence="2" id="KW-1185">Reference proteome</keyword>
<proteinExistence type="predicted"/>
<dbReference type="Proteomes" id="UP000036367">
    <property type="component" value="Unassembled WGS sequence"/>
</dbReference>
<evidence type="ECO:0000313" key="1">
    <source>
        <dbReference type="EMBL" id="KLU01569.1"/>
    </source>
</evidence>
<name>A0A0J1E7X3_RHOIS</name>
<dbReference type="EMBL" id="LECT01000053">
    <property type="protein sequence ID" value="KLU01569.1"/>
    <property type="molecule type" value="Genomic_DNA"/>
</dbReference>
<sequence length="37" mass="4334">MTLPDLSIEPGQTNLDLKISHGRCNPHDQCFRRYLYT</sequence>
<evidence type="ECO:0000313" key="2">
    <source>
        <dbReference type="Proteomes" id="UP000036367"/>
    </source>
</evidence>
<gene>
    <name evidence="1" type="ORF">RISK_006416</name>
</gene>
<dbReference type="STRING" id="595434.RISK_006416"/>
<protein>
    <submittedName>
        <fullName evidence="1">Uncharacterized protein</fullName>
    </submittedName>
</protein>
<reference evidence="1" key="1">
    <citation type="submission" date="2015-05" db="EMBL/GenBank/DDBJ databases">
        <title>Permanent draft genome of Rhodopirellula islandicus K833.</title>
        <authorList>
            <person name="Kizina J."/>
            <person name="Richter M."/>
            <person name="Glockner F.O."/>
            <person name="Harder J."/>
        </authorList>
    </citation>
    <scope>NUCLEOTIDE SEQUENCE [LARGE SCALE GENOMIC DNA]</scope>
    <source>
        <strain evidence="1">K833</strain>
    </source>
</reference>
<dbReference type="AlphaFoldDB" id="A0A0J1E7X3"/>
<dbReference type="PATRIC" id="fig|595434.4.peg.6099"/>